<evidence type="ECO:0000256" key="6">
    <source>
        <dbReference type="ARBA" id="ARBA00022917"/>
    </source>
</evidence>
<evidence type="ECO:0000256" key="8">
    <source>
        <dbReference type="ARBA" id="ARBA00047364"/>
    </source>
</evidence>
<organism evidence="13 14">
    <name type="scientific">Tilletia horrida</name>
    <dbReference type="NCBI Taxonomy" id="155126"/>
    <lineage>
        <taxon>Eukaryota</taxon>
        <taxon>Fungi</taxon>
        <taxon>Dikarya</taxon>
        <taxon>Basidiomycota</taxon>
        <taxon>Ustilaginomycotina</taxon>
        <taxon>Exobasidiomycetes</taxon>
        <taxon>Tilletiales</taxon>
        <taxon>Tilletiaceae</taxon>
        <taxon>Tilletia</taxon>
    </lineage>
</organism>
<feature type="domain" description="Methionyl/Leucyl tRNA synthetase" evidence="12">
    <location>
        <begin position="44"/>
        <end position="395"/>
    </location>
</feature>
<dbReference type="GO" id="GO:0005524">
    <property type="term" value="F:ATP binding"/>
    <property type="evidence" value="ECO:0007669"/>
    <property type="project" value="UniProtKB-KW"/>
</dbReference>
<gene>
    <name evidence="13" type="primary">MSM1</name>
    <name evidence="13" type="ORF">OC842_002428</name>
</gene>
<feature type="region of interest" description="Disordered" evidence="11">
    <location>
        <begin position="605"/>
        <end position="624"/>
    </location>
</feature>
<reference evidence="13" key="1">
    <citation type="journal article" date="2023" name="PhytoFront">
        <title>Draft Genome Resources of Seven Strains of Tilletia horrida, Causal Agent of Kernel Smut of Rice.</title>
        <authorList>
            <person name="Khanal S."/>
            <person name="Antony Babu S."/>
            <person name="Zhou X.G."/>
        </authorList>
    </citation>
    <scope>NUCLEOTIDE SEQUENCE</scope>
    <source>
        <strain evidence="13">TX3</strain>
    </source>
</reference>
<comment type="catalytic activity">
    <reaction evidence="8">
        <text>tRNA(Met) + L-methionine + ATP = L-methionyl-tRNA(Met) + AMP + diphosphate</text>
        <dbReference type="Rhea" id="RHEA:13481"/>
        <dbReference type="Rhea" id="RHEA-COMP:9667"/>
        <dbReference type="Rhea" id="RHEA-COMP:9698"/>
        <dbReference type="ChEBI" id="CHEBI:30616"/>
        <dbReference type="ChEBI" id="CHEBI:33019"/>
        <dbReference type="ChEBI" id="CHEBI:57844"/>
        <dbReference type="ChEBI" id="CHEBI:78442"/>
        <dbReference type="ChEBI" id="CHEBI:78530"/>
        <dbReference type="ChEBI" id="CHEBI:456215"/>
        <dbReference type="EC" id="6.1.1.10"/>
    </reaction>
</comment>
<protein>
    <recommendedName>
        <fullName evidence="9">Probable methionine--tRNA ligase, mitochondrial</fullName>
        <ecNumber evidence="2">6.1.1.10</ecNumber>
    </recommendedName>
</protein>
<comment type="similarity">
    <text evidence="1 10">Belongs to the class-I aminoacyl-tRNA synthetase family.</text>
</comment>
<accession>A0AAN6JL44</accession>
<keyword evidence="7 10" id="KW-0030">Aminoacyl-tRNA synthetase</keyword>
<name>A0AAN6JL44_9BASI</name>
<proteinExistence type="inferred from homology"/>
<keyword evidence="4 10" id="KW-0547">Nucleotide-binding</keyword>
<dbReference type="InterPro" id="IPR033911">
    <property type="entry name" value="MetRS_core"/>
</dbReference>
<dbReference type="PANTHER" id="PTHR43326">
    <property type="entry name" value="METHIONYL-TRNA SYNTHETASE"/>
    <property type="match status" value="1"/>
</dbReference>
<evidence type="ECO:0000256" key="11">
    <source>
        <dbReference type="SAM" id="MobiDB-lite"/>
    </source>
</evidence>
<evidence type="ECO:0000256" key="3">
    <source>
        <dbReference type="ARBA" id="ARBA00022598"/>
    </source>
</evidence>
<dbReference type="CDD" id="cd00814">
    <property type="entry name" value="MetRS_core"/>
    <property type="match status" value="1"/>
</dbReference>
<evidence type="ECO:0000256" key="9">
    <source>
        <dbReference type="ARBA" id="ARBA00068817"/>
    </source>
</evidence>
<dbReference type="InterPro" id="IPR014729">
    <property type="entry name" value="Rossmann-like_a/b/a_fold"/>
</dbReference>
<dbReference type="AlphaFoldDB" id="A0AAN6JL44"/>
<dbReference type="FunFam" id="2.170.220.10:FF:000001">
    <property type="entry name" value="methionine--tRNA ligase, mitochondrial"/>
    <property type="match status" value="1"/>
</dbReference>
<dbReference type="PANTHER" id="PTHR43326:SF1">
    <property type="entry name" value="METHIONINE--TRNA LIGASE, MITOCHONDRIAL"/>
    <property type="match status" value="1"/>
</dbReference>
<dbReference type="SUPFAM" id="SSF47323">
    <property type="entry name" value="Anticodon-binding domain of a subclass of class I aminoacyl-tRNA synthetases"/>
    <property type="match status" value="1"/>
</dbReference>
<feature type="compositionally biased region" description="Basic and acidic residues" evidence="11">
    <location>
        <begin position="614"/>
        <end position="624"/>
    </location>
</feature>
<evidence type="ECO:0000256" key="1">
    <source>
        <dbReference type="ARBA" id="ARBA00005594"/>
    </source>
</evidence>
<dbReference type="EC" id="6.1.1.10" evidence="2"/>
<evidence type="ECO:0000256" key="2">
    <source>
        <dbReference type="ARBA" id="ARBA00012838"/>
    </source>
</evidence>
<evidence type="ECO:0000313" key="13">
    <source>
        <dbReference type="EMBL" id="KAK0535083.1"/>
    </source>
</evidence>
<feature type="region of interest" description="Disordered" evidence="11">
    <location>
        <begin position="645"/>
        <end position="697"/>
    </location>
</feature>
<dbReference type="EMBL" id="JAPDMQ010000103">
    <property type="protein sequence ID" value="KAK0535083.1"/>
    <property type="molecule type" value="Genomic_DNA"/>
</dbReference>
<evidence type="ECO:0000256" key="5">
    <source>
        <dbReference type="ARBA" id="ARBA00022840"/>
    </source>
</evidence>
<dbReference type="Gene3D" id="1.10.730.10">
    <property type="entry name" value="Isoleucyl-tRNA Synthetase, Domain 1"/>
    <property type="match status" value="1"/>
</dbReference>
<comment type="caution">
    <text evidence="13">The sequence shown here is derived from an EMBL/GenBank/DDBJ whole genome shotgun (WGS) entry which is preliminary data.</text>
</comment>
<keyword evidence="14" id="KW-1185">Reference proteome</keyword>
<dbReference type="GO" id="GO:0006431">
    <property type="term" value="P:methionyl-tRNA aminoacylation"/>
    <property type="evidence" value="ECO:0007669"/>
    <property type="project" value="InterPro"/>
</dbReference>
<dbReference type="InterPro" id="IPR023457">
    <property type="entry name" value="Met-tRNA_synth_2"/>
</dbReference>
<evidence type="ECO:0000313" key="14">
    <source>
        <dbReference type="Proteomes" id="UP001176521"/>
    </source>
</evidence>
<evidence type="ECO:0000259" key="12">
    <source>
        <dbReference type="Pfam" id="PF09334"/>
    </source>
</evidence>
<dbReference type="Gene3D" id="2.170.220.10">
    <property type="match status" value="1"/>
</dbReference>
<evidence type="ECO:0000256" key="4">
    <source>
        <dbReference type="ARBA" id="ARBA00022741"/>
    </source>
</evidence>
<sequence>MSSCRIRAVSTAASPSPSPSPTPPPPPFDPARIPRTPTTHPKPYFVSTPIFYVNAAPHIGHLHSDLVADVLARYHAWRQRGWSPQVSTGQNREQTQPLLSTGTDEHGLKIQKVAEQAGEDPQKLCDRISQRFRDLAVAANLSEHRFIRTTEPQHAEAVKEIWRRLQDGGYIYKGEHSGWYAVSDEAFYTDQQVQERVDSKTGEKFMESIETGQRVEWTSEENYKFRLSLFRDALLAWHAPSQNQDPSAARYSTPLQPPSQHAALLAELQAGELADLSVSRPRSRLHWGIPVPGDDEHTIYVWIDALVNYLTVTGFPWAGAEGPHGEGSAWPADVHVVGKDIVRFHAVYWPAMLMAANLPLPRHIVAHAHWTMDKAKMSKSRGNVVDPFVALQQFRPRLSPTAAAAKLENGRETSEGSVDILRWYLMRVGGNLATDSDYSETLLWEYHRKYLQGQIGNLASRAVAPKVLQRLLPPASSTAGQTSEEVEEVLVRSPQPVHAEDAALEAQIRGLAEVFDTHMQRFELSKALQAVHDVVASANELISRLEPWAPTSTPETIARAVYYSTETLRLAALLLGSTVMPERMSVLLDVVLGLRAGFASASTSASASASAHAGEGEEGTRWEDVEGGKLREVVRLKVRRDGAKITPLFPPLAPPPKGKVPAQAQQGGGKGKAKAKTKTETEAGTGTGTGRKVKDAK</sequence>
<dbReference type="Pfam" id="PF09334">
    <property type="entry name" value="tRNA-synt_1g"/>
    <property type="match status" value="1"/>
</dbReference>
<feature type="region of interest" description="Disordered" evidence="11">
    <location>
        <begin position="1"/>
        <end position="40"/>
    </location>
</feature>
<feature type="compositionally biased region" description="Pro residues" evidence="11">
    <location>
        <begin position="648"/>
        <end position="658"/>
    </location>
</feature>
<dbReference type="Gene3D" id="3.40.50.620">
    <property type="entry name" value="HUPs"/>
    <property type="match status" value="1"/>
</dbReference>
<dbReference type="PRINTS" id="PR01041">
    <property type="entry name" value="TRNASYNTHMET"/>
</dbReference>
<keyword evidence="3 10" id="KW-0436">Ligase</keyword>
<keyword evidence="6 10" id="KW-0648">Protein biosynthesis</keyword>
<evidence type="ECO:0000256" key="7">
    <source>
        <dbReference type="ARBA" id="ARBA00023146"/>
    </source>
</evidence>
<dbReference type="InterPro" id="IPR015413">
    <property type="entry name" value="Methionyl/Leucyl_tRNA_Synth"/>
</dbReference>
<feature type="compositionally biased region" description="Pro residues" evidence="11">
    <location>
        <begin position="16"/>
        <end position="29"/>
    </location>
</feature>
<dbReference type="Proteomes" id="UP001176521">
    <property type="component" value="Unassembled WGS sequence"/>
</dbReference>
<dbReference type="GO" id="GO:0004825">
    <property type="term" value="F:methionine-tRNA ligase activity"/>
    <property type="evidence" value="ECO:0007669"/>
    <property type="project" value="UniProtKB-EC"/>
</dbReference>
<dbReference type="InterPro" id="IPR009080">
    <property type="entry name" value="tRNAsynth_Ia_anticodon-bd"/>
</dbReference>
<dbReference type="GO" id="GO:0005739">
    <property type="term" value="C:mitochondrion"/>
    <property type="evidence" value="ECO:0007669"/>
    <property type="project" value="UniProtKB-ARBA"/>
</dbReference>
<evidence type="ECO:0000256" key="10">
    <source>
        <dbReference type="RuleBase" id="RU363039"/>
    </source>
</evidence>
<dbReference type="SUPFAM" id="SSF52374">
    <property type="entry name" value="Nucleotidylyl transferase"/>
    <property type="match status" value="1"/>
</dbReference>
<keyword evidence="5 10" id="KW-0067">ATP-binding</keyword>